<dbReference type="Gene3D" id="1.25.40.10">
    <property type="entry name" value="Tetratricopeptide repeat domain"/>
    <property type="match status" value="1"/>
</dbReference>
<dbReference type="STRING" id="1191523.MROS_0473"/>
<name>I7A160_MELRP</name>
<dbReference type="Proteomes" id="UP000009011">
    <property type="component" value="Chromosome"/>
</dbReference>
<dbReference type="AlphaFoldDB" id="I7A160"/>
<keyword evidence="2" id="KW-1185">Reference proteome</keyword>
<protein>
    <submittedName>
        <fullName evidence="1">Uncharacterized protein</fullName>
    </submittedName>
</protein>
<proteinExistence type="predicted"/>
<dbReference type="SUPFAM" id="SSF48452">
    <property type="entry name" value="TPR-like"/>
    <property type="match status" value="1"/>
</dbReference>
<dbReference type="HOGENOM" id="CLU_1701885_0_0_10"/>
<evidence type="ECO:0000313" key="1">
    <source>
        <dbReference type="EMBL" id="AFN73716.1"/>
    </source>
</evidence>
<sequence length="136" mass="16046">MIRDYYSALNELEKALDKDPGNKLIRKKLIICLTQVGKVEDAFSQFCSLIEEDIEIIINTRPDWEDCPCPHLVNKIEKDEIPTKNKYEKYLQLGMLWLYCDAKESIKNFKKASKYSSDERLFHIIKLIEPYVKLNN</sequence>
<dbReference type="EMBL" id="CP003557">
    <property type="protein sequence ID" value="AFN73716.1"/>
    <property type="molecule type" value="Genomic_DNA"/>
</dbReference>
<organism evidence="1 2">
    <name type="scientific">Melioribacter roseus (strain DSM 23840 / JCM 17771 / VKM B-2668 / P3M-2)</name>
    <dbReference type="NCBI Taxonomy" id="1191523"/>
    <lineage>
        <taxon>Bacteria</taxon>
        <taxon>Pseudomonadati</taxon>
        <taxon>Ignavibacteriota</taxon>
        <taxon>Ignavibacteria</taxon>
        <taxon>Ignavibacteriales</taxon>
        <taxon>Melioribacteraceae</taxon>
        <taxon>Melioribacter</taxon>
    </lineage>
</organism>
<gene>
    <name evidence="1" type="ordered locus">MROS_0473</name>
</gene>
<evidence type="ECO:0000313" key="2">
    <source>
        <dbReference type="Proteomes" id="UP000009011"/>
    </source>
</evidence>
<dbReference type="KEGG" id="mro:MROS_0473"/>
<dbReference type="InterPro" id="IPR011990">
    <property type="entry name" value="TPR-like_helical_dom_sf"/>
</dbReference>
<reference evidence="1 2" key="1">
    <citation type="journal article" date="2013" name="PLoS ONE">
        <title>Genomic analysis of Melioribacter roseus, facultatively anaerobic organotrophic bacterium representing a novel deep lineage within Bacteriodetes/Chlorobi group.</title>
        <authorList>
            <person name="Kadnikov V.V."/>
            <person name="Mardanov A.V."/>
            <person name="Podosokorskaya O.A."/>
            <person name="Gavrilov S.N."/>
            <person name="Kublanov I.V."/>
            <person name="Beletsky A.V."/>
            <person name="Bonch-Osmolovskaya E.A."/>
            <person name="Ravin N.V."/>
        </authorList>
    </citation>
    <scope>NUCLEOTIDE SEQUENCE [LARGE SCALE GENOMIC DNA]</scope>
    <source>
        <strain evidence="2">JCM 17771 / P3M-2</strain>
    </source>
</reference>
<accession>I7A160</accession>